<protein>
    <recommendedName>
        <fullName evidence="5">DUF2134 domain-containing protein</fullName>
    </recommendedName>
</protein>
<dbReference type="InterPro" id="IPR018705">
    <property type="entry name" value="DUF2134_membrane"/>
</dbReference>
<dbReference type="AlphaFoldDB" id="A0A369W7T1"/>
<dbReference type="EMBL" id="QQNH01000006">
    <property type="protein sequence ID" value="RDE09420.1"/>
    <property type="molecule type" value="Genomic_DNA"/>
</dbReference>
<evidence type="ECO:0000259" key="2">
    <source>
        <dbReference type="Pfam" id="PF13400"/>
    </source>
</evidence>
<organism evidence="3 4">
    <name type="scientific">Pelagibacterium lacus</name>
    <dbReference type="NCBI Taxonomy" id="2282655"/>
    <lineage>
        <taxon>Bacteria</taxon>
        <taxon>Pseudomonadati</taxon>
        <taxon>Pseudomonadota</taxon>
        <taxon>Alphaproteobacteria</taxon>
        <taxon>Hyphomicrobiales</taxon>
        <taxon>Devosiaceae</taxon>
        <taxon>Pelagibacterium</taxon>
    </lineage>
</organism>
<evidence type="ECO:0000313" key="3">
    <source>
        <dbReference type="EMBL" id="RDE09420.1"/>
    </source>
</evidence>
<dbReference type="Proteomes" id="UP000253759">
    <property type="component" value="Unassembled WGS sequence"/>
</dbReference>
<keyword evidence="4" id="KW-1185">Reference proteome</keyword>
<evidence type="ECO:0000313" key="4">
    <source>
        <dbReference type="Proteomes" id="UP000253759"/>
    </source>
</evidence>
<evidence type="ECO:0008006" key="5">
    <source>
        <dbReference type="Google" id="ProtNLM"/>
    </source>
</evidence>
<feature type="domain" description="DUF2134" evidence="1">
    <location>
        <begin position="61"/>
        <end position="143"/>
    </location>
</feature>
<sequence>MPARLLRFARAEAANVATLFALVLPLLIGAAAFAVDEAALHLERRQLQLVADLAAIHAAGDPARARDRVLAVLADADYALPAEAVVITRGRYAADPALAPAQRFVANADPANAVRVELADRGRIYFASIFGMAPPDIGVSALASATPRAAYSIGSRLASLNDGMLNAVLGGLLGTELSLSLLDYNAIADLDVGLFDFLDALAGRIDLTAGTYGELLAGRVALADIGAALAIASGGNAVLLHLAGLIDDTIHVEMLNLVAGDGLAHLALGSAAAAEARISALQVLSAAAMVADGQRQITLALGADLPGLAGIDVALVVGEVPQGGWFTLAGEGSYVRTAQVRLRLDISILGSAGALGLLDITLPVYAELAPAEARLAALSCPPGRPQAATATVAATPGVLRLAVGKTAPSAFLDTTRPLQVARTPIVSILGGVAEVTAHADIAMAQTTPIPVAFTHADVVNRSVRTVSTTTPVASLTGSLLSGLDLRLEVLKLNLLGALLSGATGAVSALVTPVAPVLDATLVALFDALGLGLGEADIRMHGFDCRNAALVG</sequence>
<dbReference type="Pfam" id="PF13400">
    <property type="entry name" value="Tad"/>
    <property type="match status" value="1"/>
</dbReference>
<feature type="domain" description="Putative Flp pilus-assembly TadG-like N-terminal" evidence="2">
    <location>
        <begin position="17"/>
        <end position="60"/>
    </location>
</feature>
<dbReference type="RefSeq" id="WP_114645328.1">
    <property type="nucleotide sequence ID" value="NZ_QQNH01000006.1"/>
</dbReference>
<dbReference type="InterPro" id="IPR028087">
    <property type="entry name" value="Tad_N"/>
</dbReference>
<evidence type="ECO:0000259" key="1">
    <source>
        <dbReference type="Pfam" id="PF09977"/>
    </source>
</evidence>
<reference evidence="4" key="1">
    <citation type="submission" date="2018-07" db="EMBL/GenBank/DDBJ databases">
        <authorList>
            <person name="Liu B.-T."/>
            <person name="Du Z."/>
        </authorList>
    </citation>
    <scope>NUCLEOTIDE SEQUENCE [LARGE SCALE GENOMIC DNA]</scope>
    <source>
        <strain evidence="4">XYN52</strain>
    </source>
</reference>
<accession>A0A369W7T1</accession>
<name>A0A369W7T1_9HYPH</name>
<comment type="caution">
    <text evidence="3">The sequence shown here is derived from an EMBL/GenBank/DDBJ whole genome shotgun (WGS) entry which is preliminary data.</text>
</comment>
<dbReference type="Pfam" id="PF09977">
    <property type="entry name" value="Tad_C"/>
    <property type="match status" value="1"/>
</dbReference>
<gene>
    <name evidence="3" type="ORF">DVH29_06335</name>
</gene>
<proteinExistence type="predicted"/>
<dbReference type="OrthoDB" id="7630116at2"/>